<sequence>MAPTMFISLPVDDVGRSRRFFESIGFRTDEWFSDAGTVCLPINSGTMVVLLAAGRFAGYSATGCGRGRPAPRSREVVLAFSASSRGQVDDMADAALANGGTTLRAPDDRGFAYNRSFCDPDGHAWEIVWMDPGAIPETAR</sequence>
<proteinExistence type="predicted"/>
<comment type="caution">
    <text evidence="2">The sequence shown here is derived from an EMBL/GenBank/DDBJ whole genome shotgun (WGS) entry which is preliminary data.</text>
</comment>
<dbReference type="SUPFAM" id="SSF54593">
    <property type="entry name" value="Glyoxalase/Bleomycin resistance protein/Dihydroxybiphenyl dioxygenase"/>
    <property type="match status" value="1"/>
</dbReference>
<dbReference type="PROSITE" id="PS51819">
    <property type="entry name" value="VOC"/>
    <property type="match status" value="1"/>
</dbReference>
<dbReference type="InterPro" id="IPR004360">
    <property type="entry name" value="Glyas_Fos-R_dOase_dom"/>
</dbReference>
<protein>
    <recommendedName>
        <fullName evidence="1">VOC domain-containing protein</fullName>
    </recommendedName>
</protein>
<gene>
    <name evidence="2" type="ORF">GOACH_23_00680</name>
</gene>
<dbReference type="Proteomes" id="UP000010988">
    <property type="component" value="Unassembled WGS sequence"/>
</dbReference>
<dbReference type="PANTHER" id="PTHR36503:SF2">
    <property type="entry name" value="BLR2408 PROTEIN"/>
    <property type="match status" value="1"/>
</dbReference>
<keyword evidence="3" id="KW-1185">Reference proteome</keyword>
<dbReference type="Pfam" id="PF00903">
    <property type="entry name" value="Glyoxalase"/>
    <property type="match status" value="1"/>
</dbReference>
<dbReference type="EMBL" id="BANR01000023">
    <property type="protein sequence ID" value="GAC50358.1"/>
    <property type="molecule type" value="Genomic_DNA"/>
</dbReference>
<dbReference type="InterPro" id="IPR037523">
    <property type="entry name" value="VOC_core"/>
</dbReference>
<accession>L7KRL2</accession>
<dbReference type="Gene3D" id="3.10.180.10">
    <property type="entry name" value="2,3-Dihydroxybiphenyl 1,2-Dioxygenase, domain 1"/>
    <property type="match status" value="1"/>
</dbReference>
<dbReference type="AlphaFoldDB" id="L7KRL2"/>
<dbReference type="RefSeq" id="WP_005178025.1">
    <property type="nucleotide sequence ID" value="NZ_BANR01000023.1"/>
</dbReference>
<feature type="domain" description="VOC" evidence="1">
    <location>
        <begin position="3"/>
        <end position="130"/>
    </location>
</feature>
<name>L7KRL2_9ACTN</name>
<dbReference type="STRING" id="1220583.GOACH_23_00680"/>
<evidence type="ECO:0000313" key="2">
    <source>
        <dbReference type="EMBL" id="GAC50358.1"/>
    </source>
</evidence>
<organism evidence="2 3">
    <name type="scientific">Gordonia aichiensis NBRC 108223</name>
    <dbReference type="NCBI Taxonomy" id="1220583"/>
    <lineage>
        <taxon>Bacteria</taxon>
        <taxon>Bacillati</taxon>
        <taxon>Actinomycetota</taxon>
        <taxon>Actinomycetes</taxon>
        <taxon>Mycobacteriales</taxon>
        <taxon>Gordoniaceae</taxon>
        <taxon>Gordonia</taxon>
    </lineage>
</organism>
<dbReference type="PANTHER" id="PTHR36503">
    <property type="entry name" value="BLR2520 PROTEIN"/>
    <property type="match status" value="1"/>
</dbReference>
<reference evidence="2 3" key="1">
    <citation type="submission" date="2012-12" db="EMBL/GenBank/DDBJ databases">
        <title>Whole genome shotgun sequence of Gordonia aichiensis NBRC 108223.</title>
        <authorList>
            <person name="Isaki-Nakamura S."/>
            <person name="Hosoyama A."/>
            <person name="Tsuchikane K."/>
            <person name="Ando Y."/>
            <person name="Baba S."/>
            <person name="Ohji S."/>
            <person name="Hamada M."/>
            <person name="Tamura T."/>
            <person name="Yamazoe A."/>
            <person name="Yamazaki S."/>
            <person name="Fujita N."/>
        </authorList>
    </citation>
    <scope>NUCLEOTIDE SEQUENCE [LARGE SCALE GENOMIC DNA]</scope>
    <source>
        <strain evidence="2 3">NBRC 108223</strain>
    </source>
</reference>
<evidence type="ECO:0000313" key="3">
    <source>
        <dbReference type="Proteomes" id="UP000010988"/>
    </source>
</evidence>
<evidence type="ECO:0000259" key="1">
    <source>
        <dbReference type="PROSITE" id="PS51819"/>
    </source>
</evidence>
<dbReference type="OrthoDB" id="4265398at2"/>
<dbReference type="InterPro" id="IPR029068">
    <property type="entry name" value="Glyas_Bleomycin-R_OHBP_Dase"/>
</dbReference>
<dbReference type="eggNOG" id="COG3607">
    <property type="taxonomic scope" value="Bacteria"/>
</dbReference>